<name>A0ACC3BTT6_PYRYE</name>
<keyword evidence="2" id="KW-1185">Reference proteome</keyword>
<evidence type="ECO:0000313" key="2">
    <source>
        <dbReference type="Proteomes" id="UP000798662"/>
    </source>
</evidence>
<accession>A0ACC3BTT6</accession>
<protein>
    <submittedName>
        <fullName evidence="1">Uncharacterized protein</fullName>
    </submittedName>
</protein>
<comment type="caution">
    <text evidence="1">The sequence shown here is derived from an EMBL/GenBank/DDBJ whole genome shotgun (WGS) entry which is preliminary data.</text>
</comment>
<gene>
    <name evidence="1" type="ORF">I4F81_003700</name>
</gene>
<reference evidence="1" key="1">
    <citation type="submission" date="2019-11" db="EMBL/GenBank/DDBJ databases">
        <title>Nori genome reveals adaptations in red seaweeds to the harsh intertidal environment.</title>
        <authorList>
            <person name="Wang D."/>
            <person name="Mao Y."/>
        </authorList>
    </citation>
    <scope>NUCLEOTIDE SEQUENCE</scope>
    <source>
        <tissue evidence="1">Gametophyte</tissue>
    </source>
</reference>
<dbReference type="EMBL" id="CM020618">
    <property type="protein sequence ID" value="KAK1861116.1"/>
    <property type="molecule type" value="Genomic_DNA"/>
</dbReference>
<evidence type="ECO:0000313" key="1">
    <source>
        <dbReference type="EMBL" id="KAK1861116.1"/>
    </source>
</evidence>
<proteinExistence type="predicted"/>
<organism evidence="1 2">
    <name type="scientific">Pyropia yezoensis</name>
    <name type="common">Susabi-nori</name>
    <name type="synonym">Porphyra yezoensis</name>
    <dbReference type="NCBI Taxonomy" id="2788"/>
    <lineage>
        <taxon>Eukaryota</taxon>
        <taxon>Rhodophyta</taxon>
        <taxon>Bangiophyceae</taxon>
        <taxon>Bangiales</taxon>
        <taxon>Bangiaceae</taxon>
        <taxon>Pyropia</taxon>
    </lineage>
</organism>
<dbReference type="Proteomes" id="UP000798662">
    <property type="component" value="Chromosome 1"/>
</dbReference>
<sequence length="113" mass="12515">MMGTCRFPGNGHLRPCQGRPCGAPGERLSRASRRPRSGGHHHYCALSRAHRRKARTSHLLKGQPRVRSSKVGTKVGAQEITEERQRVCCPGKRREQASVPGWASDLQEASPPR</sequence>